<proteinExistence type="predicted"/>
<name>A0A830E355_9EURY</name>
<evidence type="ECO:0000313" key="2">
    <source>
        <dbReference type="Proteomes" id="UP000646833"/>
    </source>
</evidence>
<dbReference type="AlphaFoldDB" id="A0A830E355"/>
<sequence length="95" mass="10602">MAEAEPATLYMKSPERDLFNSMRGDVSQSMFLLGLLSVLDDEQIEQARLVSKSYSYEALLLNAAESRGLVDEIAKYERVRPLISADGGRTVETED</sequence>
<accession>A0A830E355</accession>
<dbReference type="RefSeq" id="WP_049920434.1">
    <property type="nucleotide sequence ID" value="NZ_BMCI01000010.1"/>
</dbReference>
<protein>
    <submittedName>
        <fullName evidence="1">Uncharacterized protein</fullName>
    </submittedName>
</protein>
<dbReference type="Proteomes" id="UP000646833">
    <property type="component" value="Unassembled WGS sequence"/>
</dbReference>
<comment type="caution">
    <text evidence="1">The sequence shown here is derived from an EMBL/GenBank/DDBJ whole genome shotgun (WGS) entry which is preliminary data.</text>
</comment>
<organism evidence="1 2">
    <name type="scientific">Haloferax sulfurifontis</name>
    <dbReference type="NCBI Taxonomy" id="255616"/>
    <lineage>
        <taxon>Archaea</taxon>
        <taxon>Methanobacteriati</taxon>
        <taxon>Methanobacteriota</taxon>
        <taxon>Stenosarchaea group</taxon>
        <taxon>Halobacteria</taxon>
        <taxon>Halobacteriales</taxon>
        <taxon>Haloferacaceae</taxon>
        <taxon>Haloferax</taxon>
    </lineage>
</organism>
<dbReference type="EMBL" id="BMCI01000010">
    <property type="protein sequence ID" value="GGC72551.1"/>
    <property type="molecule type" value="Genomic_DNA"/>
</dbReference>
<gene>
    <name evidence="1" type="ORF">GCM10007209_38130</name>
</gene>
<reference evidence="1" key="1">
    <citation type="journal article" date="2014" name="Int. J. Syst. Evol. Microbiol.">
        <title>Complete genome sequence of Corynebacterium casei LMG S-19264T (=DSM 44701T), isolated from a smear-ripened cheese.</title>
        <authorList>
            <consortium name="US DOE Joint Genome Institute (JGI-PGF)"/>
            <person name="Walter F."/>
            <person name="Albersmeier A."/>
            <person name="Kalinowski J."/>
            <person name="Ruckert C."/>
        </authorList>
    </citation>
    <scope>NUCLEOTIDE SEQUENCE</scope>
    <source>
        <strain evidence="1">CCM 7217</strain>
    </source>
</reference>
<reference evidence="1" key="2">
    <citation type="submission" date="2020-09" db="EMBL/GenBank/DDBJ databases">
        <authorList>
            <person name="Sun Q."/>
            <person name="Sedlacek I."/>
        </authorList>
    </citation>
    <scope>NUCLEOTIDE SEQUENCE</scope>
    <source>
        <strain evidence="1">CCM 7217</strain>
    </source>
</reference>
<evidence type="ECO:0000313" key="1">
    <source>
        <dbReference type="EMBL" id="GGC72551.1"/>
    </source>
</evidence>